<evidence type="ECO:0000256" key="1">
    <source>
        <dbReference type="SAM" id="Phobius"/>
    </source>
</evidence>
<sequence>MGYPHGPQGYDPHAAQGYAQPGYAADPYAQPYGAQPYAEYGYGAPAYGAYPPGYGQPRPGGGTAITAAVISLLLSLIALGGLGIAAAVIFGTDPTSATDEAGRSEVTIGLAIGAVPSLLWFLGSILLFRRKTAGRVLLILLSVVALAGTWVSVLMALSQASSSEAGGAIAGALVISFFPLIILILTAAPLDGPLDPRRPPDRISPLLTLASRPEQRLTPDVAVRIAVGAVLSG</sequence>
<keyword evidence="1" id="KW-1133">Transmembrane helix</keyword>
<dbReference type="AlphaFoldDB" id="A0A4R6P4V6"/>
<proteinExistence type="predicted"/>
<feature type="transmembrane region" description="Helical" evidence="1">
    <location>
        <begin position="64"/>
        <end position="90"/>
    </location>
</feature>
<dbReference type="RefSeq" id="WP_067494903.1">
    <property type="nucleotide sequence ID" value="NZ_SNXK01000006.1"/>
</dbReference>
<name>A0A4R6P4V6_NOCIG</name>
<keyword evidence="3" id="KW-1185">Reference proteome</keyword>
<evidence type="ECO:0000313" key="3">
    <source>
        <dbReference type="Proteomes" id="UP000295087"/>
    </source>
</evidence>
<accession>A0A4R6P4V6</accession>
<keyword evidence="1" id="KW-0812">Transmembrane</keyword>
<comment type="caution">
    <text evidence="2">The sequence shown here is derived from an EMBL/GenBank/DDBJ whole genome shotgun (WGS) entry which is preliminary data.</text>
</comment>
<feature type="transmembrane region" description="Helical" evidence="1">
    <location>
        <begin position="169"/>
        <end position="190"/>
    </location>
</feature>
<protein>
    <submittedName>
        <fullName evidence="2">Uncharacterized protein</fullName>
    </submittedName>
</protein>
<feature type="transmembrane region" description="Helical" evidence="1">
    <location>
        <begin position="136"/>
        <end position="157"/>
    </location>
</feature>
<evidence type="ECO:0000313" key="2">
    <source>
        <dbReference type="EMBL" id="TDP32395.1"/>
    </source>
</evidence>
<gene>
    <name evidence="2" type="ORF">DFR75_106186</name>
</gene>
<keyword evidence="1" id="KW-0472">Membrane</keyword>
<reference evidence="2 3" key="1">
    <citation type="submission" date="2019-03" db="EMBL/GenBank/DDBJ databases">
        <title>Genomic Encyclopedia of Type Strains, Phase IV (KMG-IV): sequencing the most valuable type-strain genomes for metagenomic binning, comparative biology and taxonomic classification.</title>
        <authorList>
            <person name="Goeker M."/>
        </authorList>
    </citation>
    <scope>NUCLEOTIDE SEQUENCE [LARGE SCALE GENOMIC DNA]</scope>
    <source>
        <strain evidence="2 3">DSM 44496</strain>
    </source>
</reference>
<feature type="transmembrane region" description="Helical" evidence="1">
    <location>
        <begin position="110"/>
        <end position="129"/>
    </location>
</feature>
<dbReference type="Proteomes" id="UP000295087">
    <property type="component" value="Unassembled WGS sequence"/>
</dbReference>
<organism evidence="2 3">
    <name type="scientific">Nocardia ignorata</name>
    <dbReference type="NCBI Taxonomy" id="145285"/>
    <lineage>
        <taxon>Bacteria</taxon>
        <taxon>Bacillati</taxon>
        <taxon>Actinomycetota</taxon>
        <taxon>Actinomycetes</taxon>
        <taxon>Mycobacteriales</taxon>
        <taxon>Nocardiaceae</taxon>
        <taxon>Nocardia</taxon>
    </lineage>
</organism>
<dbReference type="EMBL" id="SNXK01000006">
    <property type="protein sequence ID" value="TDP32395.1"/>
    <property type="molecule type" value="Genomic_DNA"/>
</dbReference>